<dbReference type="PANTHER" id="PTHR42648:SF21">
    <property type="entry name" value="CYSTEINE-RICH RLK (RECEPTOR-LIKE PROTEIN KINASE) 8"/>
    <property type="match status" value="1"/>
</dbReference>
<evidence type="ECO:0000256" key="2">
    <source>
        <dbReference type="SAM" id="MobiDB-lite"/>
    </source>
</evidence>
<dbReference type="InterPro" id="IPR012337">
    <property type="entry name" value="RNaseH-like_sf"/>
</dbReference>
<dbReference type="PROSITE" id="PS50994">
    <property type="entry name" value="INTEGRASE"/>
    <property type="match status" value="1"/>
</dbReference>
<proteinExistence type="predicted"/>
<dbReference type="InterPro" id="IPR036397">
    <property type="entry name" value="RNaseH_sf"/>
</dbReference>
<dbReference type="EMBL" id="CM001888">
    <property type="protein sequence ID" value="EOY19682.1"/>
    <property type="molecule type" value="Genomic_DNA"/>
</dbReference>
<dbReference type="Gramene" id="EOY19682">
    <property type="protein sequence ID" value="EOY19682"/>
    <property type="gene ID" value="TCM_044860"/>
</dbReference>
<dbReference type="InterPro" id="IPR054722">
    <property type="entry name" value="PolX-like_BBD"/>
</dbReference>
<dbReference type="AlphaFoldDB" id="A0A061FSR3"/>
<dbReference type="InterPro" id="IPR001584">
    <property type="entry name" value="Integrase_cat-core"/>
</dbReference>
<dbReference type="SUPFAM" id="SSF53098">
    <property type="entry name" value="Ribonuclease H-like"/>
    <property type="match status" value="1"/>
</dbReference>
<dbReference type="InterPro" id="IPR057670">
    <property type="entry name" value="SH3_retrovirus"/>
</dbReference>
<dbReference type="PANTHER" id="PTHR42648">
    <property type="entry name" value="TRANSPOSASE, PUTATIVE-RELATED"/>
    <property type="match status" value="1"/>
</dbReference>
<gene>
    <name evidence="4" type="ORF">TCM_044860</name>
</gene>
<accession>A0A061FSR3</accession>
<dbReference type="Pfam" id="PF22936">
    <property type="entry name" value="Pol_BBD"/>
    <property type="match status" value="1"/>
</dbReference>
<feature type="region of interest" description="Disordered" evidence="2">
    <location>
        <begin position="432"/>
        <end position="456"/>
    </location>
</feature>
<dbReference type="Pfam" id="PF25597">
    <property type="entry name" value="SH3_retrovirus"/>
    <property type="match status" value="1"/>
</dbReference>
<dbReference type="Pfam" id="PF00665">
    <property type="entry name" value="rve"/>
    <property type="match status" value="1"/>
</dbReference>
<dbReference type="GO" id="GO:0008233">
    <property type="term" value="F:peptidase activity"/>
    <property type="evidence" value="ECO:0007669"/>
    <property type="project" value="UniProtKB-KW"/>
</dbReference>
<organism evidence="4 5">
    <name type="scientific">Theobroma cacao</name>
    <name type="common">Cacao</name>
    <name type="synonym">Cocoa</name>
    <dbReference type="NCBI Taxonomy" id="3641"/>
    <lineage>
        <taxon>Eukaryota</taxon>
        <taxon>Viridiplantae</taxon>
        <taxon>Streptophyta</taxon>
        <taxon>Embryophyta</taxon>
        <taxon>Tracheophyta</taxon>
        <taxon>Spermatophyta</taxon>
        <taxon>Magnoliopsida</taxon>
        <taxon>eudicotyledons</taxon>
        <taxon>Gunneridae</taxon>
        <taxon>Pentapetalae</taxon>
        <taxon>rosids</taxon>
        <taxon>malvids</taxon>
        <taxon>Malvales</taxon>
        <taxon>Malvaceae</taxon>
        <taxon>Byttnerioideae</taxon>
        <taxon>Theobroma</taxon>
    </lineage>
</organism>
<evidence type="ECO:0000259" key="3">
    <source>
        <dbReference type="PROSITE" id="PS50994"/>
    </source>
</evidence>
<dbReference type="Proteomes" id="UP000026915">
    <property type="component" value="Chromosome 10"/>
</dbReference>
<feature type="compositionally biased region" description="Basic and acidic residues" evidence="2">
    <location>
        <begin position="432"/>
        <end position="452"/>
    </location>
</feature>
<dbReference type="HOGENOM" id="CLU_001650_20_3_1"/>
<keyword evidence="1" id="KW-0378">Hydrolase</keyword>
<feature type="domain" description="Integrase catalytic" evidence="3">
    <location>
        <begin position="178"/>
        <end position="344"/>
    </location>
</feature>
<reference evidence="4 5" key="1">
    <citation type="journal article" date="2013" name="Genome Biol.">
        <title>The genome sequence of the most widely cultivated cacao type and its use to identify candidate genes regulating pod color.</title>
        <authorList>
            <person name="Motamayor J.C."/>
            <person name="Mockaitis K."/>
            <person name="Schmutz J."/>
            <person name="Haiminen N."/>
            <person name="Iii D.L."/>
            <person name="Cornejo O."/>
            <person name="Findley S.D."/>
            <person name="Zheng P."/>
            <person name="Utro F."/>
            <person name="Royaert S."/>
            <person name="Saski C."/>
            <person name="Jenkins J."/>
            <person name="Podicheti R."/>
            <person name="Zhao M."/>
            <person name="Scheffler B.E."/>
            <person name="Stack J.C."/>
            <person name="Feltus F.A."/>
            <person name="Mustiga G.M."/>
            <person name="Amores F."/>
            <person name="Phillips W."/>
            <person name="Marelli J.P."/>
            <person name="May G.D."/>
            <person name="Shapiro H."/>
            <person name="Ma J."/>
            <person name="Bustamante C.D."/>
            <person name="Schnell R.J."/>
            <person name="Main D."/>
            <person name="Gilbert D."/>
            <person name="Parida L."/>
            <person name="Kuhn D.N."/>
        </authorList>
    </citation>
    <scope>NUCLEOTIDE SEQUENCE [LARGE SCALE GENOMIC DNA]</scope>
    <source>
        <strain evidence="5">cv. Matina 1-6</strain>
    </source>
</reference>
<evidence type="ECO:0000313" key="4">
    <source>
        <dbReference type="EMBL" id="EOY19682.1"/>
    </source>
</evidence>
<dbReference type="GO" id="GO:0006508">
    <property type="term" value="P:proteolysis"/>
    <property type="evidence" value="ECO:0007669"/>
    <property type="project" value="UniProtKB-KW"/>
</dbReference>
<dbReference type="eggNOG" id="KOG0017">
    <property type="taxonomic scope" value="Eukaryota"/>
</dbReference>
<keyword evidence="5" id="KW-1185">Reference proteome</keyword>
<dbReference type="STRING" id="3641.A0A061FSR3"/>
<dbReference type="InterPro" id="IPR039537">
    <property type="entry name" value="Retrotran_Ty1/copia-like"/>
</dbReference>
<evidence type="ECO:0000313" key="5">
    <source>
        <dbReference type="Proteomes" id="UP000026915"/>
    </source>
</evidence>
<dbReference type="InParanoid" id="A0A061FSR3"/>
<sequence>MTGHEMLFAQLDKRKGRTISFGDDSKGRIHGIGTVGKNSQTQISHVLLVKGLKHNFLSISQLCDKGLRVCFDSTKCEVIDMSTNKISFIGNRLKNMHVIFLEVLKVNSEVCLIANAENDSWLWHRRLGHVSMNTMSKLIKKNLITGLLELKFENDRICDACQLGKQVRTSFKSKKIVSTSRPLELLHIDLFGPISTTSLGGKSYGFVIVDDYSRYTWVYFLAHKNAALQAFLSHYKKVENEKGLAIVSIKSDHGGEFENDEFEKFCNEKGLDHNCSAPRTPQQNGVVERKNQTLKEMARTMLCENNLLKYLWAEVVNTTTYILNRVLIRLLISKTPYELYKGRKPNISHLKSFCCKCFVLNNGKQPLGKFDAKSDEAIFLGYALKSKAYRGFNKRTLTVEESIHVVFDESNALQKKVHDDDDDVEVLEKQMKEMSLENNKNNEESSPKREDETSPLENLQRESLIMAMQEELDQFTRSHVWSLVPRPSNHPIVGTKWVFRNKVDD</sequence>
<dbReference type="InterPro" id="IPR025724">
    <property type="entry name" value="GAG-pre-integrase_dom"/>
</dbReference>
<name>A0A061FSR3_THECC</name>
<dbReference type="GO" id="GO:0003676">
    <property type="term" value="F:nucleic acid binding"/>
    <property type="evidence" value="ECO:0007669"/>
    <property type="project" value="InterPro"/>
</dbReference>
<dbReference type="Gene3D" id="3.30.420.10">
    <property type="entry name" value="Ribonuclease H-like superfamily/Ribonuclease H"/>
    <property type="match status" value="1"/>
</dbReference>
<protein>
    <recommendedName>
        <fullName evidence="3">Integrase catalytic domain-containing protein</fullName>
    </recommendedName>
</protein>
<dbReference type="Pfam" id="PF13976">
    <property type="entry name" value="gag_pre-integrs"/>
    <property type="match status" value="1"/>
</dbReference>
<dbReference type="OMA" id="SHEALEW"/>
<dbReference type="GO" id="GO:0015074">
    <property type="term" value="P:DNA integration"/>
    <property type="evidence" value="ECO:0007669"/>
    <property type="project" value="InterPro"/>
</dbReference>
<keyword evidence="1" id="KW-0645">Protease</keyword>
<evidence type="ECO:0000256" key="1">
    <source>
        <dbReference type="ARBA" id="ARBA00022670"/>
    </source>
</evidence>